<dbReference type="PROSITE" id="PS01005">
    <property type="entry name" value="FORMATE_NITRITE_TP_1"/>
    <property type="match status" value="1"/>
</dbReference>
<comment type="caution">
    <text evidence="7">The sequence shown here is derived from an EMBL/GenBank/DDBJ whole genome shotgun (WGS) entry which is preliminary data.</text>
</comment>
<evidence type="ECO:0000256" key="1">
    <source>
        <dbReference type="ARBA" id="ARBA00004141"/>
    </source>
</evidence>
<keyword evidence="8" id="KW-1185">Reference proteome</keyword>
<dbReference type="RefSeq" id="WP_186847561.1">
    <property type="nucleotide sequence ID" value="NZ_JACOOX010000003.1"/>
</dbReference>
<feature type="transmembrane region" description="Helical" evidence="6">
    <location>
        <begin position="158"/>
        <end position="175"/>
    </location>
</feature>
<keyword evidence="3 6" id="KW-1133">Transmembrane helix</keyword>
<gene>
    <name evidence="7" type="ORF">H8S09_06410</name>
</gene>
<keyword evidence="4 6" id="KW-0472">Membrane</keyword>
<dbReference type="GO" id="GO:0015499">
    <property type="term" value="F:formate transmembrane transporter activity"/>
    <property type="evidence" value="ECO:0007669"/>
    <property type="project" value="TreeGrafter"/>
</dbReference>
<feature type="transmembrane region" description="Helical" evidence="6">
    <location>
        <begin position="107"/>
        <end position="129"/>
    </location>
</feature>
<reference evidence="7 8" key="1">
    <citation type="submission" date="2020-08" db="EMBL/GenBank/DDBJ databases">
        <title>Genome public.</title>
        <authorList>
            <person name="Liu C."/>
            <person name="Sun Q."/>
        </authorList>
    </citation>
    <scope>NUCLEOTIDE SEQUENCE [LARGE SCALE GENOMIC DNA]</scope>
    <source>
        <strain evidence="7 8">NSJ-10</strain>
    </source>
</reference>
<dbReference type="InterPro" id="IPR024002">
    <property type="entry name" value="For/NO2_transpt_CS"/>
</dbReference>
<dbReference type="GO" id="GO:0005886">
    <property type="term" value="C:plasma membrane"/>
    <property type="evidence" value="ECO:0007669"/>
    <property type="project" value="TreeGrafter"/>
</dbReference>
<feature type="transmembrane region" description="Helical" evidence="6">
    <location>
        <begin position="182"/>
        <end position="201"/>
    </location>
</feature>
<evidence type="ECO:0000256" key="6">
    <source>
        <dbReference type="SAM" id="Phobius"/>
    </source>
</evidence>
<evidence type="ECO:0000256" key="5">
    <source>
        <dbReference type="ARBA" id="ARBA00049660"/>
    </source>
</evidence>
<name>A0A8I0DU02_9FIRM</name>
<dbReference type="PANTHER" id="PTHR30520:SF6">
    <property type="entry name" value="FORMATE_NITRATE FAMILY TRANSPORTER (EUROFUNG)"/>
    <property type="match status" value="1"/>
</dbReference>
<dbReference type="InterPro" id="IPR023271">
    <property type="entry name" value="Aquaporin-like"/>
</dbReference>
<feature type="transmembrane region" description="Helical" evidence="6">
    <location>
        <begin position="67"/>
        <end position="95"/>
    </location>
</feature>
<evidence type="ECO:0000313" key="7">
    <source>
        <dbReference type="EMBL" id="MBC5662530.1"/>
    </source>
</evidence>
<protein>
    <submittedName>
        <fullName evidence="7">Formate/nitrite transporter family protein</fullName>
    </submittedName>
</protein>
<organism evidence="7 8">
    <name type="scientific">Coprococcus hominis</name>
    <name type="common">ex Liu et al. 2022</name>
    <dbReference type="NCBI Taxonomy" id="2763039"/>
    <lineage>
        <taxon>Bacteria</taxon>
        <taxon>Bacillati</taxon>
        <taxon>Bacillota</taxon>
        <taxon>Clostridia</taxon>
        <taxon>Lachnospirales</taxon>
        <taxon>Lachnospiraceae</taxon>
        <taxon>Coprococcus</taxon>
    </lineage>
</organism>
<dbReference type="InterPro" id="IPR000292">
    <property type="entry name" value="For/NO2_transpt"/>
</dbReference>
<keyword evidence="2 6" id="KW-0812">Transmembrane</keyword>
<dbReference type="Gene3D" id="1.20.1080.10">
    <property type="entry name" value="Glycerol uptake facilitator protein"/>
    <property type="match status" value="1"/>
</dbReference>
<comment type="subcellular location">
    <subcellularLocation>
        <location evidence="1">Membrane</location>
        <topology evidence="1">Multi-pass membrane protein</topology>
    </subcellularLocation>
</comment>
<dbReference type="PANTHER" id="PTHR30520">
    <property type="entry name" value="FORMATE TRANSPORTER-RELATED"/>
    <property type="match status" value="1"/>
</dbReference>
<dbReference type="Pfam" id="PF01226">
    <property type="entry name" value="Form_Nir_trans"/>
    <property type="match status" value="1"/>
</dbReference>
<evidence type="ECO:0000256" key="3">
    <source>
        <dbReference type="ARBA" id="ARBA00022989"/>
    </source>
</evidence>
<evidence type="ECO:0000256" key="2">
    <source>
        <dbReference type="ARBA" id="ARBA00022692"/>
    </source>
</evidence>
<evidence type="ECO:0000256" key="4">
    <source>
        <dbReference type="ARBA" id="ARBA00023136"/>
    </source>
</evidence>
<dbReference type="Proteomes" id="UP000615234">
    <property type="component" value="Unassembled WGS sequence"/>
</dbReference>
<evidence type="ECO:0000313" key="8">
    <source>
        <dbReference type="Proteomes" id="UP000615234"/>
    </source>
</evidence>
<dbReference type="AlphaFoldDB" id="A0A8I0DU02"/>
<sequence>MENNYYSPVQILENNIKAGINKANMGLLKMILLGMFAGMFIAIGAEGSNLAAHNLTGVGVARTLTGVIFPIGLMMLVVTGGELFTGNCMLTMALADHKIKALQMIKNWVVVYFSNMLGAILTAACVYASGQYDYSDGALGAFTIKVAMGKADIDISKAIFSGILCNILVCIAVLMSSAAKDLIGKLFGAFFPILIFVISGFEHCVANMYYIPAGIIASGNSKYLDKACELYGYTSAQISDTLTVGGFVHNLLPVTLGNIIGGGIVVSLGLYAAHLVLDKKEK</sequence>
<feature type="transmembrane region" description="Helical" evidence="6">
    <location>
        <begin position="256"/>
        <end position="277"/>
    </location>
</feature>
<comment type="similarity">
    <text evidence="5">Belongs to the FNT transporter (TC 1.A.16) family.</text>
</comment>
<proteinExistence type="inferred from homology"/>
<feature type="transmembrane region" description="Helical" evidence="6">
    <location>
        <begin position="27"/>
        <end position="47"/>
    </location>
</feature>
<accession>A0A8I0DU02</accession>
<dbReference type="EMBL" id="JACOOX010000003">
    <property type="protein sequence ID" value="MBC5662530.1"/>
    <property type="molecule type" value="Genomic_DNA"/>
</dbReference>